<feature type="domain" description="Phosphoacetylglucosamine mutase AMG1" evidence="20">
    <location>
        <begin position="317"/>
        <end position="455"/>
    </location>
</feature>
<dbReference type="EC" id="5.4.2.3" evidence="4 14"/>
<comment type="cofactor">
    <cofactor evidence="14 17">
        <name>Mg(2+)</name>
        <dbReference type="ChEBI" id="CHEBI:18420"/>
    </cofactor>
    <text evidence="14 17">Binds 1 Mg(2+) ion per subunit.</text>
</comment>
<dbReference type="InterPro" id="IPR016657">
    <property type="entry name" value="PAGM"/>
</dbReference>
<feature type="binding site" evidence="17">
    <location>
        <position position="300"/>
    </location>
    <ligand>
        <name>Mg(2+)</name>
        <dbReference type="ChEBI" id="CHEBI:18420"/>
    </ligand>
</feature>
<feature type="binding site" evidence="17">
    <location>
        <position position="298"/>
    </location>
    <ligand>
        <name>Mg(2+)</name>
        <dbReference type="ChEBI" id="CHEBI:18420"/>
    </ligand>
</feature>
<dbReference type="InterPro" id="IPR005844">
    <property type="entry name" value="A-D-PHexomutase_a/b/a-I"/>
</dbReference>
<evidence type="ECO:0000256" key="5">
    <source>
        <dbReference type="ARBA" id="ARBA00022553"/>
    </source>
</evidence>
<dbReference type="Pfam" id="PF00408">
    <property type="entry name" value="PGM_PMM_IV"/>
    <property type="match status" value="1"/>
</dbReference>
<keyword evidence="8 14" id="KW-0413">Isomerase</keyword>
<evidence type="ECO:0000256" key="9">
    <source>
        <dbReference type="ARBA" id="ARBA00023277"/>
    </source>
</evidence>
<evidence type="ECO:0000256" key="6">
    <source>
        <dbReference type="ARBA" id="ARBA00022723"/>
    </source>
</evidence>
<dbReference type="FunFam" id="3.40.120.10:FF:000013">
    <property type="entry name" value="Phosphoacetylglucosamine mutase"/>
    <property type="match status" value="1"/>
</dbReference>
<sequence length="565" mass="62301">MASTAQNLKSLQLKNNLPVAELAAACEQYPKPEGHVYAYGTAGFRSHAKWLEPVVFRVGVIAALRSKRHSSKFIGVMITASHNPEEDNGVKIVDPRGEMLPTEWEPYCTTIANAADAASFITALDDLCTKFKIDVSKPSKVIYARDTRPSGPALVKALQLGLSAIACEAIDEGIRTTPQLHYLTRAINTEGTKDDYGEPSIPGYYQKLAAAWKRLIRRREEAPLVIDCANGVGAIAMKEILGYLPSDFNVTLANTDVFVPGVLNHMCGADFVKTKQELPPSLKGVLKPGHRGCSLDGDADRLMYYYLDSKSGFHMLDGDKISALIAGYFIEKVKLCGFKEPPRVGVVQTAYANGNSTKYIQKTKGLPLVCVSTGVKHLHHAAEKFGIGIYFEANGHGTVLFSPDTLDTIRNHEPQTPTQDDNTKDLKALIDLINSTVGDAISDMLLVEVILNHLRYDAKAWDSLYTDLPNRLVKVLVRNRGDFQTEDAERRLTHPAELQKFVDSQVAKYPDGRGFIRPSGTEDAMRVYAEAASRFEADQLANYLAGWTYDFGGMDPALRPKEYLR</sequence>
<dbReference type="GO" id="GO:0005975">
    <property type="term" value="P:carbohydrate metabolic process"/>
    <property type="evidence" value="ECO:0007669"/>
    <property type="project" value="InterPro"/>
</dbReference>
<dbReference type="Gene3D" id="3.30.310.50">
    <property type="entry name" value="Alpha-D-phosphohexomutase, C-terminal domain"/>
    <property type="match status" value="1"/>
</dbReference>
<organism evidence="22 23">
    <name type="scientific">Calocera viscosa (strain TUFC12733)</name>
    <dbReference type="NCBI Taxonomy" id="1330018"/>
    <lineage>
        <taxon>Eukaryota</taxon>
        <taxon>Fungi</taxon>
        <taxon>Dikarya</taxon>
        <taxon>Basidiomycota</taxon>
        <taxon>Agaricomycotina</taxon>
        <taxon>Dacrymycetes</taxon>
        <taxon>Dacrymycetales</taxon>
        <taxon>Dacrymycetaceae</taxon>
        <taxon>Calocera</taxon>
    </lineage>
</organism>
<feature type="active site" description="Phosphoserine intermediate" evidence="15">
    <location>
        <position position="81"/>
    </location>
</feature>
<dbReference type="SUPFAM" id="SSF53738">
    <property type="entry name" value="Phosphoglucomutase, first 3 domains"/>
    <property type="match status" value="3"/>
</dbReference>
<evidence type="ECO:0000259" key="19">
    <source>
        <dbReference type="Pfam" id="PF02878"/>
    </source>
</evidence>
<dbReference type="PANTHER" id="PTHR45955:SF1">
    <property type="entry name" value="PHOSPHOACETYLGLUCOSAMINE MUTASE"/>
    <property type="match status" value="1"/>
</dbReference>
<evidence type="ECO:0000256" key="17">
    <source>
        <dbReference type="PIRSR" id="PIRSR016408-3"/>
    </source>
</evidence>
<evidence type="ECO:0000259" key="21">
    <source>
        <dbReference type="Pfam" id="PF21405"/>
    </source>
</evidence>
<dbReference type="AlphaFoldDB" id="A0A167M3Z3"/>
<dbReference type="EMBL" id="KV417285">
    <property type="protein sequence ID" value="KZO96311.1"/>
    <property type="molecule type" value="Genomic_DNA"/>
</dbReference>
<evidence type="ECO:0000259" key="20">
    <source>
        <dbReference type="Pfam" id="PF21404"/>
    </source>
</evidence>
<evidence type="ECO:0000256" key="4">
    <source>
        <dbReference type="ARBA" id="ARBA00012731"/>
    </source>
</evidence>
<dbReference type="GO" id="GO:0004610">
    <property type="term" value="F:phosphoacetylglucosamine mutase activity"/>
    <property type="evidence" value="ECO:0007669"/>
    <property type="project" value="UniProtKB-UniRule"/>
</dbReference>
<dbReference type="PIRSF" id="PIRSF016408">
    <property type="entry name" value="PAGM"/>
    <property type="match status" value="1"/>
</dbReference>
<dbReference type="PROSITE" id="PS00710">
    <property type="entry name" value="PGM_PMM"/>
    <property type="match status" value="1"/>
</dbReference>
<dbReference type="GO" id="GO:0006048">
    <property type="term" value="P:UDP-N-acetylglucosamine biosynthetic process"/>
    <property type="evidence" value="ECO:0007669"/>
    <property type="project" value="UniProtKB-UniRule"/>
</dbReference>
<name>A0A167M3Z3_CALVF</name>
<evidence type="ECO:0000256" key="14">
    <source>
        <dbReference type="PIRNR" id="PIRNR016408"/>
    </source>
</evidence>
<feature type="binding site" evidence="17">
    <location>
        <position position="296"/>
    </location>
    <ligand>
        <name>Mg(2+)</name>
        <dbReference type="ChEBI" id="CHEBI:18420"/>
    </ligand>
</feature>
<feature type="binding site" description="via phosphate group" evidence="17">
    <location>
        <position position="81"/>
    </location>
    <ligand>
        <name>Mg(2+)</name>
        <dbReference type="ChEBI" id="CHEBI:18420"/>
    </ligand>
</feature>
<dbReference type="SUPFAM" id="SSF55957">
    <property type="entry name" value="Phosphoglucomutase, C-terminal domain"/>
    <property type="match status" value="1"/>
</dbReference>
<comment type="pathway">
    <text evidence="2 14">Nucleotide-sugar biosynthesis; UDP-N-acetyl-alpha-D-glucosamine biosynthesis; N-acetyl-alpha-D-glucosamine 1-phosphate from alpha-D-glucosamine 6-phosphate (route I): step 2/2.</text>
</comment>
<dbReference type="Pfam" id="PF21405">
    <property type="entry name" value="AMG1_II"/>
    <property type="match status" value="1"/>
</dbReference>
<dbReference type="InterPro" id="IPR049022">
    <property type="entry name" value="AMG1_III"/>
</dbReference>
<feature type="domain" description="Phosphoacetylglucosamine mutase AMG1" evidence="21">
    <location>
        <begin position="194"/>
        <end position="302"/>
    </location>
</feature>
<dbReference type="Proteomes" id="UP000076738">
    <property type="component" value="Unassembled WGS sequence"/>
</dbReference>
<evidence type="ECO:0000256" key="13">
    <source>
        <dbReference type="ARBA" id="ARBA00059527"/>
    </source>
</evidence>
<dbReference type="GO" id="GO:0000287">
    <property type="term" value="F:magnesium ion binding"/>
    <property type="evidence" value="ECO:0007669"/>
    <property type="project" value="InterPro"/>
</dbReference>
<feature type="binding site" evidence="16">
    <location>
        <begin position="392"/>
        <end position="394"/>
    </location>
    <ligand>
        <name>substrate</name>
    </ligand>
</feature>
<evidence type="ECO:0000256" key="8">
    <source>
        <dbReference type="ARBA" id="ARBA00023235"/>
    </source>
</evidence>
<dbReference type="FunFam" id="3.40.120.10:FF:000023">
    <property type="entry name" value="Phosphoacetylglucosamine mutase"/>
    <property type="match status" value="1"/>
</dbReference>
<feature type="binding site" evidence="16">
    <location>
        <position position="526"/>
    </location>
    <ligand>
        <name>substrate</name>
    </ligand>
</feature>
<dbReference type="PANTHER" id="PTHR45955">
    <property type="entry name" value="PHOSPHOACETYLGLUCOSAMINE MUTASE"/>
    <property type="match status" value="1"/>
</dbReference>
<keyword evidence="23" id="KW-1185">Reference proteome</keyword>
<dbReference type="OrthoDB" id="1928at2759"/>
<evidence type="ECO:0000313" key="23">
    <source>
        <dbReference type="Proteomes" id="UP000076738"/>
    </source>
</evidence>
<evidence type="ECO:0000256" key="11">
    <source>
        <dbReference type="ARBA" id="ARBA00031926"/>
    </source>
</evidence>
<dbReference type="InterPro" id="IPR036900">
    <property type="entry name" value="A-D-PHexomutase_C_sf"/>
</dbReference>
<feature type="domain" description="Alpha-D-phosphohexomutase C-terminal" evidence="18">
    <location>
        <begin position="494"/>
        <end position="544"/>
    </location>
</feature>
<evidence type="ECO:0000256" key="7">
    <source>
        <dbReference type="ARBA" id="ARBA00022842"/>
    </source>
</evidence>
<evidence type="ECO:0000256" key="10">
    <source>
        <dbReference type="ARBA" id="ARBA00023316"/>
    </source>
</evidence>
<feature type="binding site" evidence="16">
    <location>
        <begin position="517"/>
        <end position="521"/>
    </location>
    <ligand>
        <name>substrate</name>
    </ligand>
</feature>
<evidence type="ECO:0000256" key="15">
    <source>
        <dbReference type="PIRSR" id="PIRSR016408-1"/>
    </source>
</evidence>
<dbReference type="Pfam" id="PF21404">
    <property type="entry name" value="AMG1_III"/>
    <property type="match status" value="1"/>
</dbReference>
<dbReference type="InterPro" id="IPR049023">
    <property type="entry name" value="AMG1_II"/>
</dbReference>
<evidence type="ECO:0000256" key="3">
    <source>
        <dbReference type="ARBA" id="ARBA00010231"/>
    </source>
</evidence>
<keyword evidence="5" id="KW-0597">Phosphoprotein</keyword>
<comment type="similarity">
    <text evidence="3 14">Belongs to the phosphohexose mutase family.</text>
</comment>
<comment type="function">
    <text evidence="13 14">Catalyzes the conversion of GlcNAc-6-P into GlcNAc-1-P during the synthesis of uridine diphosphate/UDP-GlcNAc, which is a biosynthetic precursor of chitin and also supplies the amino sugars for N-linked oligosaccharides of glycoproteins.</text>
</comment>
<dbReference type="CDD" id="cd03086">
    <property type="entry name" value="PGM3"/>
    <property type="match status" value="1"/>
</dbReference>
<comment type="catalytic activity">
    <reaction evidence="1 14">
        <text>N-acetyl-alpha-D-glucosamine 1-phosphate = N-acetyl-D-glucosamine 6-phosphate</text>
        <dbReference type="Rhea" id="RHEA:23804"/>
        <dbReference type="ChEBI" id="CHEBI:57513"/>
        <dbReference type="ChEBI" id="CHEBI:57776"/>
        <dbReference type="EC" id="5.4.2.3"/>
    </reaction>
</comment>
<evidence type="ECO:0000256" key="1">
    <source>
        <dbReference type="ARBA" id="ARBA00000558"/>
    </source>
</evidence>
<evidence type="ECO:0000256" key="2">
    <source>
        <dbReference type="ARBA" id="ARBA00004865"/>
    </source>
</evidence>
<dbReference type="UniPathway" id="UPA00113">
    <property type="reaction ID" value="UER00530"/>
</dbReference>
<dbReference type="InterPro" id="IPR016055">
    <property type="entry name" value="A-D-PHexomutase_a/b/a-I/II/III"/>
</dbReference>
<dbReference type="STRING" id="1330018.A0A167M3Z3"/>
<evidence type="ECO:0000256" key="12">
    <source>
        <dbReference type="ARBA" id="ARBA00032065"/>
    </source>
</evidence>
<protein>
    <recommendedName>
        <fullName evidence="4 14">Phosphoacetylglucosamine mutase</fullName>
        <shortName evidence="14">PAGM</shortName>
        <ecNumber evidence="4 14">5.4.2.3</ecNumber>
    </recommendedName>
    <alternativeName>
        <fullName evidence="12 14">Acetylglucosamine phosphomutase</fullName>
    </alternativeName>
    <alternativeName>
        <fullName evidence="11 14">N-acetylglucosamine-phosphate mutase</fullName>
    </alternativeName>
</protein>
<dbReference type="GO" id="GO:0071555">
    <property type="term" value="P:cell wall organization"/>
    <property type="evidence" value="ECO:0007669"/>
    <property type="project" value="UniProtKB-KW"/>
</dbReference>
<dbReference type="Pfam" id="PF02878">
    <property type="entry name" value="PGM_PMM_I"/>
    <property type="match status" value="2"/>
</dbReference>
<keyword evidence="7 14" id="KW-0460">Magnesium</keyword>
<dbReference type="InterPro" id="IPR005843">
    <property type="entry name" value="A-D-PHexomutase_C"/>
</dbReference>
<feature type="domain" description="Alpha-D-phosphohexomutase alpha/beta/alpha" evidence="19">
    <location>
        <begin position="136"/>
        <end position="191"/>
    </location>
</feature>
<evidence type="ECO:0000313" key="22">
    <source>
        <dbReference type="EMBL" id="KZO96311.1"/>
    </source>
</evidence>
<feature type="domain" description="Alpha-D-phosphohexomutase alpha/beta/alpha" evidence="19">
    <location>
        <begin position="73"/>
        <end position="112"/>
    </location>
</feature>
<keyword evidence="6 14" id="KW-0479">Metal-binding</keyword>
<proteinExistence type="inferred from homology"/>
<dbReference type="FunFam" id="3.30.310.50:FF:000003">
    <property type="entry name" value="Phosphoacetylglucosamine mutase"/>
    <property type="match status" value="1"/>
</dbReference>
<evidence type="ECO:0000259" key="18">
    <source>
        <dbReference type="Pfam" id="PF00408"/>
    </source>
</evidence>
<dbReference type="InterPro" id="IPR016066">
    <property type="entry name" value="A-D-PHexomutase_CS"/>
</dbReference>
<keyword evidence="10" id="KW-0961">Cell wall biogenesis/degradation</keyword>
<dbReference type="Gene3D" id="3.40.120.10">
    <property type="entry name" value="Alpha-D-Glucose-1,6-Bisphosphate, subunit A, domain 3"/>
    <property type="match status" value="2"/>
</dbReference>
<keyword evidence="9" id="KW-0119">Carbohydrate metabolism</keyword>
<evidence type="ECO:0000256" key="16">
    <source>
        <dbReference type="PIRSR" id="PIRSR016408-2"/>
    </source>
</evidence>
<gene>
    <name evidence="22" type="ORF">CALVIDRAFT_555341</name>
</gene>
<accession>A0A167M3Z3</accession>
<reference evidence="22 23" key="1">
    <citation type="journal article" date="2016" name="Mol. Biol. Evol.">
        <title>Comparative Genomics of Early-Diverging Mushroom-Forming Fungi Provides Insights into the Origins of Lignocellulose Decay Capabilities.</title>
        <authorList>
            <person name="Nagy L.G."/>
            <person name="Riley R."/>
            <person name="Tritt A."/>
            <person name="Adam C."/>
            <person name="Daum C."/>
            <person name="Floudas D."/>
            <person name="Sun H."/>
            <person name="Yadav J.S."/>
            <person name="Pangilinan J."/>
            <person name="Larsson K.H."/>
            <person name="Matsuura K."/>
            <person name="Barry K."/>
            <person name="Labutti K."/>
            <person name="Kuo R."/>
            <person name="Ohm R.A."/>
            <person name="Bhattacharya S.S."/>
            <person name="Shirouzu T."/>
            <person name="Yoshinaga Y."/>
            <person name="Martin F.M."/>
            <person name="Grigoriev I.V."/>
            <person name="Hibbett D.S."/>
        </authorList>
    </citation>
    <scope>NUCLEOTIDE SEQUENCE [LARGE SCALE GENOMIC DNA]</scope>
    <source>
        <strain evidence="22 23">TUFC12733</strain>
    </source>
</reference>